<name>A0A0A9G3G5_ARUDO</name>
<evidence type="ECO:0000313" key="2">
    <source>
        <dbReference type="EMBL" id="JAE19595.1"/>
    </source>
</evidence>
<evidence type="ECO:0000256" key="1">
    <source>
        <dbReference type="SAM" id="MobiDB-lite"/>
    </source>
</evidence>
<feature type="compositionally biased region" description="Polar residues" evidence="1">
    <location>
        <begin position="7"/>
        <end position="18"/>
    </location>
</feature>
<protein>
    <submittedName>
        <fullName evidence="2">Uncharacterized protein</fullName>
    </submittedName>
</protein>
<sequence length="29" mass="3169">MKKSPASRRTQGTKPTSTKLRHATSAPIM</sequence>
<reference evidence="2" key="2">
    <citation type="journal article" date="2015" name="Data Brief">
        <title>Shoot transcriptome of the giant reed, Arundo donax.</title>
        <authorList>
            <person name="Barrero R.A."/>
            <person name="Guerrero F.D."/>
            <person name="Moolhuijzen P."/>
            <person name="Goolsby J.A."/>
            <person name="Tidwell J."/>
            <person name="Bellgard S.E."/>
            <person name="Bellgard M.I."/>
        </authorList>
    </citation>
    <scope>NUCLEOTIDE SEQUENCE</scope>
    <source>
        <tissue evidence="2">Shoot tissue taken approximately 20 cm above the soil surface</tissue>
    </source>
</reference>
<dbReference type="EMBL" id="GBRH01178301">
    <property type="protein sequence ID" value="JAE19595.1"/>
    <property type="molecule type" value="Transcribed_RNA"/>
</dbReference>
<feature type="region of interest" description="Disordered" evidence="1">
    <location>
        <begin position="1"/>
        <end position="29"/>
    </location>
</feature>
<reference evidence="2" key="1">
    <citation type="submission" date="2014-09" db="EMBL/GenBank/DDBJ databases">
        <authorList>
            <person name="Magalhaes I.L.F."/>
            <person name="Oliveira U."/>
            <person name="Santos F.R."/>
            <person name="Vidigal T.H.D.A."/>
            <person name="Brescovit A.D."/>
            <person name="Santos A.J."/>
        </authorList>
    </citation>
    <scope>NUCLEOTIDE SEQUENCE</scope>
    <source>
        <tissue evidence="2">Shoot tissue taken approximately 20 cm above the soil surface</tissue>
    </source>
</reference>
<accession>A0A0A9G3G5</accession>
<organism evidence="2">
    <name type="scientific">Arundo donax</name>
    <name type="common">Giant reed</name>
    <name type="synonym">Donax arundinaceus</name>
    <dbReference type="NCBI Taxonomy" id="35708"/>
    <lineage>
        <taxon>Eukaryota</taxon>
        <taxon>Viridiplantae</taxon>
        <taxon>Streptophyta</taxon>
        <taxon>Embryophyta</taxon>
        <taxon>Tracheophyta</taxon>
        <taxon>Spermatophyta</taxon>
        <taxon>Magnoliopsida</taxon>
        <taxon>Liliopsida</taxon>
        <taxon>Poales</taxon>
        <taxon>Poaceae</taxon>
        <taxon>PACMAD clade</taxon>
        <taxon>Arundinoideae</taxon>
        <taxon>Arundineae</taxon>
        <taxon>Arundo</taxon>
    </lineage>
</organism>
<dbReference type="AlphaFoldDB" id="A0A0A9G3G5"/>
<proteinExistence type="predicted"/>